<dbReference type="SUPFAM" id="SSF53448">
    <property type="entry name" value="Nucleotide-diphospho-sugar transferases"/>
    <property type="match status" value="1"/>
</dbReference>
<evidence type="ECO:0000256" key="3">
    <source>
        <dbReference type="ARBA" id="ARBA00022692"/>
    </source>
</evidence>
<dbReference type="InterPro" id="IPR001173">
    <property type="entry name" value="Glyco_trans_2-like"/>
</dbReference>
<evidence type="ECO:0000259" key="7">
    <source>
        <dbReference type="Pfam" id="PF00535"/>
    </source>
</evidence>
<proteinExistence type="inferred from homology"/>
<name>A0ABW0GNE3_9MICO</name>
<reference evidence="10" key="1">
    <citation type="journal article" date="2019" name="Int. J. Syst. Evol. Microbiol.">
        <title>The Global Catalogue of Microorganisms (GCM) 10K type strain sequencing project: providing services to taxonomists for standard genome sequencing and annotation.</title>
        <authorList>
            <consortium name="The Broad Institute Genomics Platform"/>
            <consortium name="The Broad Institute Genome Sequencing Center for Infectious Disease"/>
            <person name="Wu L."/>
            <person name="Ma J."/>
        </authorList>
    </citation>
    <scope>NUCLEOTIDE SEQUENCE [LARGE SCALE GENOMIC DNA]</scope>
    <source>
        <strain evidence="10">CCUG 43114</strain>
    </source>
</reference>
<comment type="caution">
    <text evidence="9">The sequence shown here is derived from an EMBL/GenBank/DDBJ whole genome shotgun (WGS) entry which is preliminary data.</text>
</comment>
<evidence type="ECO:0000313" key="10">
    <source>
        <dbReference type="Proteomes" id="UP001596122"/>
    </source>
</evidence>
<keyword evidence="10" id="KW-1185">Reference proteome</keyword>
<dbReference type="InterPro" id="IPR050256">
    <property type="entry name" value="Glycosyltransferase_2"/>
</dbReference>
<dbReference type="InterPro" id="IPR029044">
    <property type="entry name" value="Nucleotide-diphossugar_trans"/>
</dbReference>
<dbReference type="PANTHER" id="PTHR48090:SF7">
    <property type="entry name" value="RFBJ PROTEIN"/>
    <property type="match status" value="1"/>
</dbReference>
<feature type="domain" description="Glycosyltransferase 2-like" evidence="7">
    <location>
        <begin position="9"/>
        <end position="148"/>
    </location>
</feature>
<evidence type="ECO:0000256" key="4">
    <source>
        <dbReference type="ARBA" id="ARBA00022989"/>
    </source>
</evidence>
<dbReference type="Pfam" id="PF04138">
    <property type="entry name" value="GtrA_DPMS_TM"/>
    <property type="match status" value="1"/>
</dbReference>
<dbReference type="Proteomes" id="UP001596122">
    <property type="component" value="Unassembled WGS sequence"/>
</dbReference>
<comment type="similarity">
    <text evidence="2">Belongs to the glycosyltransferase 2 family.</text>
</comment>
<feature type="transmembrane region" description="Helical" evidence="6">
    <location>
        <begin position="337"/>
        <end position="360"/>
    </location>
</feature>
<evidence type="ECO:0000256" key="6">
    <source>
        <dbReference type="SAM" id="Phobius"/>
    </source>
</evidence>
<accession>A0ABW0GNE3</accession>
<sequence length="390" mass="42296">MSPTAPDTTVVVPTFNEGGNVEILVRRLSTALERPETAEVLFVDDSTDDTPDRVREVARQGHPVRVRLLHRAPGERVGGLAGAVTAGIRDSRASFVVVMDGDLQHPPELVPALRHAAEDADVVVASRYTGDGDAGGLAGSWRRSVSGVSTMLARACFPKRIGRLCTDPMTGFFCLRRAAVDTDRLRPRGFKILLEVLARHDLRVLELPFAFGVRHDGESKASWRNGLHFLHQLVSLRMGRMSRFAVVGALGALVNLAVMWALVAVATPYVAAAVVAAEVSILHNFLLSERFVFHDLRDGVHPWWSRALQFFAFNNIETALRLPALVALVSLTGLHPVAAQAVTIAVAFVVRFLFVSRVVYRGRPPRTVPVAPDAVVVASEGQPVGARRGA</sequence>
<evidence type="ECO:0000256" key="2">
    <source>
        <dbReference type="ARBA" id="ARBA00006739"/>
    </source>
</evidence>
<dbReference type="Gene3D" id="3.90.550.10">
    <property type="entry name" value="Spore Coat Polysaccharide Biosynthesis Protein SpsA, Chain A"/>
    <property type="match status" value="1"/>
</dbReference>
<dbReference type="InterPro" id="IPR007267">
    <property type="entry name" value="GtrA_DPMS_TM"/>
</dbReference>
<protein>
    <submittedName>
        <fullName evidence="9">GtrA family protein</fullName>
    </submittedName>
</protein>
<evidence type="ECO:0000256" key="1">
    <source>
        <dbReference type="ARBA" id="ARBA00004141"/>
    </source>
</evidence>
<evidence type="ECO:0000313" key="9">
    <source>
        <dbReference type="EMBL" id="MFC5380809.1"/>
    </source>
</evidence>
<evidence type="ECO:0000256" key="5">
    <source>
        <dbReference type="ARBA" id="ARBA00023136"/>
    </source>
</evidence>
<feature type="domain" description="GtrA/DPMS transmembrane" evidence="8">
    <location>
        <begin position="243"/>
        <end position="359"/>
    </location>
</feature>
<dbReference type="PANTHER" id="PTHR48090">
    <property type="entry name" value="UNDECAPRENYL-PHOSPHATE 4-DEOXY-4-FORMAMIDO-L-ARABINOSE TRANSFERASE-RELATED"/>
    <property type="match status" value="1"/>
</dbReference>
<organism evidence="9 10">
    <name type="scientific">Aquipuribacter nitratireducens</name>
    <dbReference type="NCBI Taxonomy" id="650104"/>
    <lineage>
        <taxon>Bacteria</taxon>
        <taxon>Bacillati</taxon>
        <taxon>Actinomycetota</taxon>
        <taxon>Actinomycetes</taxon>
        <taxon>Micrococcales</taxon>
        <taxon>Intrasporangiaceae</taxon>
        <taxon>Aquipuribacter</taxon>
    </lineage>
</organism>
<feature type="transmembrane region" description="Helical" evidence="6">
    <location>
        <begin position="244"/>
        <end position="263"/>
    </location>
</feature>
<dbReference type="EMBL" id="JBHSLD010000007">
    <property type="protein sequence ID" value="MFC5380809.1"/>
    <property type="molecule type" value="Genomic_DNA"/>
</dbReference>
<keyword evidence="3 6" id="KW-0812">Transmembrane</keyword>
<comment type="subcellular location">
    <subcellularLocation>
        <location evidence="1">Membrane</location>
        <topology evidence="1">Multi-pass membrane protein</topology>
    </subcellularLocation>
</comment>
<gene>
    <name evidence="9" type="ORF">ACFPJ6_08405</name>
</gene>
<keyword evidence="5 6" id="KW-0472">Membrane</keyword>
<keyword evidence="4 6" id="KW-1133">Transmembrane helix</keyword>
<evidence type="ECO:0000259" key="8">
    <source>
        <dbReference type="Pfam" id="PF04138"/>
    </source>
</evidence>
<dbReference type="RefSeq" id="WP_340267615.1">
    <property type="nucleotide sequence ID" value="NZ_JBBEOG010000002.1"/>
</dbReference>
<dbReference type="Pfam" id="PF00535">
    <property type="entry name" value="Glycos_transf_2"/>
    <property type="match status" value="1"/>
</dbReference>